<comment type="caution">
    <text evidence="7">The sequence shown here is derived from an EMBL/GenBank/DDBJ whole genome shotgun (WGS) entry which is preliminary data.</text>
</comment>
<dbReference type="Pfam" id="PF00883">
    <property type="entry name" value="Peptidase_M17"/>
    <property type="match status" value="1"/>
</dbReference>
<dbReference type="EMBL" id="JBIGHW010000021">
    <property type="protein sequence ID" value="MFG6443378.1"/>
    <property type="molecule type" value="Genomic_DNA"/>
</dbReference>
<dbReference type="InterPro" id="IPR000819">
    <property type="entry name" value="Peptidase_M17_C"/>
</dbReference>
<keyword evidence="3" id="KW-0645">Protease</keyword>
<evidence type="ECO:0000313" key="8">
    <source>
        <dbReference type="Proteomes" id="UP001606301"/>
    </source>
</evidence>
<comment type="similarity">
    <text evidence="1">Belongs to the peptidase M17 family.</text>
</comment>
<dbReference type="Gene3D" id="3.40.630.10">
    <property type="entry name" value="Zn peptidases"/>
    <property type="match status" value="1"/>
</dbReference>
<name>A0ABW7FPU5_9BURK</name>
<dbReference type="CDD" id="cd00433">
    <property type="entry name" value="Peptidase_M17"/>
    <property type="match status" value="1"/>
</dbReference>
<organism evidence="7 8">
    <name type="scientific">Pelomonas margarita</name>
    <dbReference type="NCBI Taxonomy" id="3299031"/>
    <lineage>
        <taxon>Bacteria</taxon>
        <taxon>Pseudomonadati</taxon>
        <taxon>Pseudomonadota</taxon>
        <taxon>Betaproteobacteria</taxon>
        <taxon>Burkholderiales</taxon>
        <taxon>Sphaerotilaceae</taxon>
        <taxon>Roseateles</taxon>
    </lineage>
</organism>
<evidence type="ECO:0000313" key="7">
    <source>
        <dbReference type="EMBL" id="MFG6443378.1"/>
    </source>
</evidence>
<dbReference type="InterPro" id="IPR043472">
    <property type="entry name" value="Macro_dom-like"/>
</dbReference>
<evidence type="ECO:0000256" key="2">
    <source>
        <dbReference type="ARBA" id="ARBA00022438"/>
    </source>
</evidence>
<dbReference type="Proteomes" id="UP001606301">
    <property type="component" value="Unassembled WGS sequence"/>
</dbReference>
<evidence type="ECO:0000256" key="4">
    <source>
        <dbReference type="ARBA" id="ARBA00022801"/>
    </source>
</evidence>
<keyword evidence="4" id="KW-0378">Hydrolase</keyword>
<dbReference type="RefSeq" id="WP_394401913.1">
    <property type="nucleotide sequence ID" value="NZ_JBIGHW010000021.1"/>
</dbReference>
<dbReference type="InterPro" id="IPR011356">
    <property type="entry name" value="Leucine_aapep/pepB"/>
</dbReference>
<accession>A0ABW7FPU5</accession>
<gene>
    <name evidence="7" type="ORF">ACG0Z3_22035</name>
</gene>
<dbReference type="PANTHER" id="PTHR11963">
    <property type="entry name" value="LEUCINE AMINOPEPTIDASE-RELATED"/>
    <property type="match status" value="1"/>
</dbReference>
<evidence type="ECO:0000256" key="5">
    <source>
        <dbReference type="ARBA" id="ARBA00023211"/>
    </source>
</evidence>
<feature type="domain" description="Cytosol aminopeptidase" evidence="6">
    <location>
        <begin position="306"/>
        <end position="313"/>
    </location>
</feature>
<dbReference type="PANTHER" id="PTHR11963:SF20">
    <property type="entry name" value="PEPTIDASE B"/>
    <property type="match status" value="1"/>
</dbReference>
<dbReference type="SUPFAM" id="SSF53187">
    <property type="entry name" value="Zn-dependent exopeptidases"/>
    <property type="match status" value="1"/>
</dbReference>
<evidence type="ECO:0000259" key="6">
    <source>
        <dbReference type="PROSITE" id="PS00631"/>
    </source>
</evidence>
<dbReference type="Pfam" id="PF21337">
    <property type="entry name" value="Peptidase_M17_N_1"/>
    <property type="match status" value="1"/>
</dbReference>
<dbReference type="PROSITE" id="PS00631">
    <property type="entry name" value="CYTOSOL_AP"/>
    <property type="match status" value="1"/>
</dbReference>
<sequence>MTVQLKKSLPAKATPITVVDRAAFQALAPTLPEATRAWLATVGFVGAADSHALLPGADGRLAQVFAGVAHAAHPFALSSLPLALPAGEYRLDGAGLALQPEAAAMSWELGGYRFDLYKPAKREPATLWLKPGPDAERGLALATAIAATRDLVNTPAEHMGPAELSAAAKALAKQYGAKFSEIVGDALLKKNFPSIHAVGRASTRSPRLIEMHWGDPKHPKLALVGKGVCFDTGGLNIKPGDSMRQMKKDMGGAANALALAGLIMAFKLPVRLQLLIPAVENSIAGNAYRPGDVLKTRKGLHIEIGNTDAEGRVILCDALAYAAEGSPDLVIDLATLTGAARVALGAQLPALFAKHMDTARDLVDLGLKLDDPLWHMPLWAPYHAGIESALGDIVNTGKSALAGAINAALFLEDFLPVQQDWLHIDLFAWNDTPRPGRPVGGEAQTIRTLLAYLEQRYVTG</sequence>
<dbReference type="PRINTS" id="PR00481">
    <property type="entry name" value="LAMNOPPTDASE"/>
</dbReference>
<keyword evidence="8" id="KW-1185">Reference proteome</keyword>
<keyword evidence="2 7" id="KW-0031">Aminopeptidase</keyword>
<dbReference type="Gene3D" id="3.40.220.10">
    <property type="entry name" value="Leucine Aminopeptidase, subunit E, domain 1"/>
    <property type="match status" value="1"/>
</dbReference>
<proteinExistence type="inferred from homology"/>
<reference evidence="7 8" key="1">
    <citation type="submission" date="2024-08" db="EMBL/GenBank/DDBJ databases">
        <authorList>
            <person name="Lu H."/>
        </authorList>
    </citation>
    <scope>NUCLEOTIDE SEQUENCE [LARGE SCALE GENOMIC DNA]</scope>
    <source>
        <strain evidence="7 8">LKC17W</strain>
    </source>
</reference>
<evidence type="ECO:0000256" key="3">
    <source>
        <dbReference type="ARBA" id="ARBA00022670"/>
    </source>
</evidence>
<dbReference type="GO" id="GO:0004177">
    <property type="term" value="F:aminopeptidase activity"/>
    <property type="evidence" value="ECO:0007669"/>
    <property type="project" value="UniProtKB-KW"/>
</dbReference>
<evidence type="ECO:0000256" key="1">
    <source>
        <dbReference type="ARBA" id="ARBA00009528"/>
    </source>
</evidence>
<keyword evidence="5" id="KW-0464">Manganese</keyword>
<dbReference type="InterPro" id="IPR048816">
    <property type="entry name" value="Peptidase_M17_N_1"/>
</dbReference>
<protein>
    <submittedName>
        <fullName evidence="7">Leucyl aminopeptidase family protein</fullName>
    </submittedName>
</protein>